<keyword evidence="4" id="KW-0378">Hydrolase</keyword>
<keyword evidence="2" id="KW-0479">Metal-binding</keyword>
<proteinExistence type="inferred from homology"/>
<dbReference type="Pfam" id="PF01557">
    <property type="entry name" value="FAA_hydrolase"/>
    <property type="match status" value="1"/>
</dbReference>
<keyword evidence="5" id="KW-1185">Reference proteome</keyword>
<dbReference type="InterPro" id="IPR051121">
    <property type="entry name" value="FAH"/>
</dbReference>
<gene>
    <name evidence="4" type="ORF">ACFO3D_06640</name>
</gene>
<feature type="domain" description="Fumarylacetoacetase-like C-terminal" evidence="3">
    <location>
        <begin position="47"/>
        <end position="252"/>
    </location>
</feature>
<dbReference type="Proteomes" id="UP001595989">
    <property type="component" value="Unassembled WGS sequence"/>
</dbReference>
<dbReference type="EMBL" id="JBHSFU010000004">
    <property type="protein sequence ID" value="MFC4557887.1"/>
    <property type="molecule type" value="Genomic_DNA"/>
</dbReference>
<reference evidence="5" key="1">
    <citation type="journal article" date="2019" name="Int. J. Syst. Evol. Microbiol.">
        <title>The Global Catalogue of Microorganisms (GCM) 10K type strain sequencing project: providing services to taxonomists for standard genome sequencing and annotation.</title>
        <authorList>
            <consortium name="The Broad Institute Genomics Platform"/>
            <consortium name="The Broad Institute Genome Sequencing Center for Infectious Disease"/>
            <person name="Wu L."/>
            <person name="Ma J."/>
        </authorList>
    </citation>
    <scope>NUCLEOTIDE SEQUENCE [LARGE SCALE GENOMIC DNA]</scope>
    <source>
        <strain evidence="5">CGMCC 4.7426</strain>
    </source>
</reference>
<dbReference type="InterPro" id="IPR012686">
    <property type="entry name" value="HPA_isomer/decarb_N"/>
</dbReference>
<evidence type="ECO:0000259" key="3">
    <source>
        <dbReference type="Pfam" id="PF01557"/>
    </source>
</evidence>
<dbReference type="GO" id="GO:0016787">
    <property type="term" value="F:hydrolase activity"/>
    <property type="evidence" value="ECO:0007669"/>
    <property type="project" value="UniProtKB-KW"/>
</dbReference>
<dbReference type="InterPro" id="IPR011234">
    <property type="entry name" value="Fumarylacetoacetase-like_C"/>
</dbReference>
<dbReference type="NCBIfam" id="TIGR02305">
    <property type="entry name" value="HpaG-N-term"/>
    <property type="match status" value="1"/>
</dbReference>
<protein>
    <submittedName>
        <fullName evidence="4">Fumarylacetoacetate hydrolase family protein</fullName>
    </submittedName>
</protein>
<dbReference type="PANTHER" id="PTHR42796">
    <property type="entry name" value="FUMARYLACETOACETATE HYDROLASE DOMAIN-CONTAINING PROTEIN 2A-RELATED"/>
    <property type="match status" value="1"/>
</dbReference>
<evidence type="ECO:0000313" key="5">
    <source>
        <dbReference type="Proteomes" id="UP001595989"/>
    </source>
</evidence>
<evidence type="ECO:0000256" key="1">
    <source>
        <dbReference type="ARBA" id="ARBA00010211"/>
    </source>
</evidence>
<organism evidence="4 5">
    <name type="scientific">Virgibacillus kekensis</name>
    <dbReference type="NCBI Taxonomy" id="202261"/>
    <lineage>
        <taxon>Bacteria</taxon>
        <taxon>Bacillati</taxon>
        <taxon>Bacillota</taxon>
        <taxon>Bacilli</taxon>
        <taxon>Bacillales</taxon>
        <taxon>Bacillaceae</taxon>
        <taxon>Virgibacillus</taxon>
    </lineage>
</organism>
<comment type="caution">
    <text evidence="4">The sequence shown here is derived from an EMBL/GenBank/DDBJ whole genome shotgun (WGS) entry which is preliminary data.</text>
</comment>
<accession>A0ABV9DGH9</accession>
<name>A0ABV9DGH9_9BACI</name>
<dbReference type="InterPro" id="IPR036663">
    <property type="entry name" value="Fumarylacetoacetase_C_sf"/>
</dbReference>
<dbReference type="PANTHER" id="PTHR42796:SF4">
    <property type="entry name" value="FUMARYLACETOACETATE HYDROLASE DOMAIN-CONTAINING PROTEIN 2A"/>
    <property type="match status" value="1"/>
</dbReference>
<dbReference type="Gene3D" id="3.90.850.10">
    <property type="entry name" value="Fumarylacetoacetase-like, C-terminal domain"/>
    <property type="match status" value="1"/>
</dbReference>
<dbReference type="RefSeq" id="WP_390294052.1">
    <property type="nucleotide sequence ID" value="NZ_JBHSFU010000004.1"/>
</dbReference>
<evidence type="ECO:0000313" key="4">
    <source>
        <dbReference type="EMBL" id="MFC4557887.1"/>
    </source>
</evidence>
<sequence length="255" mass="28128">MSKAKIKFREREQFKEGTVDFKDEKLEVEGKQYSVESLSLDSPLTGTVYGTLLNYQGAYDALEPSMHQEPYKQPPKAPVLYIKPRNTLIGTEAKIPMPPNVSELEMGAALGVVIGEKATNVKEEEALDYVSGYTIVNDVSIPHTSVYRPAVKEKARDGFCPAGPWIVTRDFINNPDELGIRVFINGELKQENNTRNLIRSAGKLIADVTSFMTLFPGDTLLVGVPENAPLANVNDSIDIQIDGIGTLRNTIVKDD</sequence>
<dbReference type="SUPFAM" id="SSF56529">
    <property type="entry name" value="FAH"/>
    <property type="match status" value="1"/>
</dbReference>
<evidence type="ECO:0000256" key="2">
    <source>
        <dbReference type="ARBA" id="ARBA00022723"/>
    </source>
</evidence>
<comment type="similarity">
    <text evidence="1">Belongs to the FAH family.</text>
</comment>